<name>A0ABW0AT84_9ACTN</name>
<feature type="region of interest" description="Disordered" evidence="2">
    <location>
        <begin position="361"/>
        <end position="409"/>
    </location>
</feature>
<proteinExistence type="inferred from homology"/>
<dbReference type="NCBIfam" id="TIGR00350">
    <property type="entry name" value="lytR_cpsA_psr"/>
    <property type="match status" value="1"/>
</dbReference>
<dbReference type="RefSeq" id="WP_381735116.1">
    <property type="nucleotide sequence ID" value="NZ_BAAASB010000001.1"/>
</dbReference>
<dbReference type="PANTHER" id="PTHR33392:SF6">
    <property type="entry name" value="POLYISOPRENYL-TEICHOIC ACID--PEPTIDOGLYCAN TEICHOIC ACID TRANSFERASE TAGU"/>
    <property type="match status" value="1"/>
</dbReference>
<accession>A0ABW0AT84</accession>
<keyword evidence="6" id="KW-1185">Reference proteome</keyword>
<feature type="compositionally biased region" description="Basic and acidic residues" evidence="2">
    <location>
        <begin position="370"/>
        <end position="383"/>
    </location>
</feature>
<protein>
    <submittedName>
        <fullName evidence="5">LCP family protein</fullName>
    </submittedName>
</protein>
<dbReference type="PANTHER" id="PTHR33392">
    <property type="entry name" value="POLYISOPRENYL-TEICHOIC ACID--PEPTIDOGLYCAN TEICHOIC ACID TRANSFERASE TAGU"/>
    <property type="match status" value="1"/>
</dbReference>
<feature type="transmembrane region" description="Helical" evidence="3">
    <location>
        <begin position="42"/>
        <end position="62"/>
    </location>
</feature>
<reference evidence="6" key="1">
    <citation type="journal article" date="2019" name="Int. J. Syst. Evol. Microbiol.">
        <title>The Global Catalogue of Microorganisms (GCM) 10K type strain sequencing project: providing services to taxonomists for standard genome sequencing and annotation.</title>
        <authorList>
            <consortium name="The Broad Institute Genomics Platform"/>
            <consortium name="The Broad Institute Genome Sequencing Center for Infectious Disease"/>
            <person name="Wu L."/>
            <person name="Ma J."/>
        </authorList>
    </citation>
    <scope>NUCLEOTIDE SEQUENCE [LARGE SCALE GENOMIC DNA]</scope>
    <source>
        <strain evidence="6">PCU 266</strain>
    </source>
</reference>
<evidence type="ECO:0000256" key="1">
    <source>
        <dbReference type="ARBA" id="ARBA00006068"/>
    </source>
</evidence>
<sequence length="409" mass="44405">MTDSAGTPAGPGGPAEDDGATDAAAEPEEPAVRPRGRRWLRWAAVGTALVVLAGTGSAWWFYRQLDSNITTDTTAATELRIHEKERPAPLVLDARNILVLGSDTRSGEGNSEYGRDEGESQRSDTTILLHIAADRKSATAMSVPRDLMAWIPSCRRADGSRTEETFGQFNSAFAIGGAACVIRTVEKMTGVRIDHHMIVDFRGFKKMVDAIDGVEVCLKKPIDDEDARLRLDAGRQTLDGEQALGYVRARKSLGDGSDTDRMERQQQFLGALVKKVQSDGVLLNWTKLYPLLDAATKSLTTDPGLDSLKDLYDLSKSMRDIPTDKVQFLTAPRQPYAADRNRDELVQPEAEQLFQRLREDTPITVLPARSADEREAEAGERGGESAAPDASPSPSPTFTGSNAATGVCT</sequence>
<keyword evidence="3" id="KW-0812">Transmembrane</keyword>
<gene>
    <name evidence="5" type="ORF">ACFPRH_29325</name>
</gene>
<dbReference type="Pfam" id="PF03816">
    <property type="entry name" value="LytR_cpsA_psr"/>
    <property type="match status" value="1"/>
</dbReference>
<dbReference type="InterPro" id="IPR050922">
    <property type="entry name" value="LytR/CpsA/Psr_CW_biosynth"/>
</dbReference>
<comment type="caution">
    <text evidence="5">The sequence shown here is derived from an EMBL/GenBank/DDBJ whole genome shotgun (WGS) entry which is preliminary data.</text>
</comment>
<feature type="region of interest" description="Disordered" evidence="2">
    <location>
        <begin position="1"/>
        <end position="33"/>
    </location>
</feature>
<comment type="similarity">
    <text evidence="1">Belongs to the LytR/CpsA/Psr (LCP) family.</text>
</comment>
<evidence type="ECO:0000259" key="4">
    <source>
        <dbReference type="Pfam" id="PF03816"/>
    </source>
</evidence>
<dbReference type="Gene3D" id="3.40.630.190">
    <property type="entry name" value="LCP protein"/>
    <property type="match status" value="1"/>
</dbReference>
<feature type="compositionally biased region" description="Acidic residues" evidence="2">
    <location>
        <begin position="15"/>
        <end position="29"/>
    </location>
</feature>
<keyword evidence="3" id="KW-0472">Membrane</keyword>
<dbReference type="EMBL" id="JBHSKP010000026">
    <property type="protein sequence ID" value="MFC5155820.1"/>
    <property type="molecule type" value="Genomic_DNA"/>
</dbReference>
<evidence type="ECO:0000256" key="3">
    <source>
        <dbReference type="SAM" id="Phobius"/>
    </source>
</evidence>
<keyword evidence="3" id="KW-1133">Transmembrane helix</keyword>
<feature type="domain" description="Cell envelope-related transcriptional attenuator" evidence="4">
    <location>
        <begin position="122"/>
        <end position="277"/>
    </location>
</feature>
<feature type="region of interest" description="Disordered" evidence="2">
    <location>
        <begin position="103"/>
        <end position="122"/>
    </location>
</feature>
<dbReference type="Proteomes" id="UP001596160">
    <property type="component" value="Unassembled WGS sequence"/>
</dbReference>
<evidence type="ECO:0000313" key="5">
    <source>
        <dbReference type="EMBL" id="MFC5155820.1"/>
    </source>
</evidence>
<evidence type="ECO:0000256" key="2">
    <source>
        <dbReference type="SAM" id="MobiDB-lite"/>
    </source>
</evidence>
<feature type="compositionally biased region" description="Basic and acidic residues" evidence="2">
    <location>
        <begin position="113"/>
        <end position="122"/>
    </location>
</feature>
<dbReference type="InterPro" id="IPR004474">
    <property type="entry name" value="LytR_CpsA_psr"/>
</dbReference>
<evidence type="ECO:0000313" key="6">
    <source>
        <dbReference type="Proteomes" id="UP001596160"/>
    </source>
</evidence>
<feature type="compositionally biased region" description="Polar residues" evidence="2">
    <location>
        <begin position="397"/>
        <end position="409"/>
    </location>
</feature>
<organism evidence="5 6">
    <name type="scientific">Streptomyces amakusaensis</name>
    <dbReference type="NCBI Taxonomy" id="67271"/>
    <lineage>
        <taxon>Bacteria</taxon>
        <taxon>Bacillati</taxon>
        <taxon>Actinomycetota</taxon>
        <taxon>Actinomycetes</taxon>
        <taxon>Kitasatosporales</taxon>
        <taxon>Streptomycetaceae</taxon>
        <taxon>Streptomyces</taxon>
    </lineage>
</organism>